<protein>
    <recommendedName>
        <fullName evidence="9">G-protein coupled receptors family 1 profile domain-containing protein</fullName>
    </recommendedName>
</protein>
<dbReference type="SUPFAM" id="SSF81321">
    <property type="entry name" value="Family A G protein-coupled receptor-like"/>
    <property type="match status" value="1"/>
</dbReference>
<evidence type="ECO:0000313" key="10">
    <source>
        <dbReference type="EMBL" id="PIO35053.1"/>
    </source>
</evidence>
<comment type="subcellular location">
    <subcellularLocation>
        <location evidence="1">Cell membrane</location>
        <topology evidence="1">Multi-pass membrane protein</topology>
    </subcellularLocation>
</comment>
<dbReference type="Gene3D" id="1.20.1070.10">
    <property type="entry name" value="Rhodopsin 7-helix transmembrane proteins"/>
    <property type="match status" value="1"/>
</dbReference>
<evidence type="ECO:0000256" key="1">
    <source>
        <dbReference type="ARBA" id="ARBA00004651"/>
    </source>
</evidence>
<dbReference type="GO" id="GO:0005886">
    <property type="term" value="C:plasma membrane"/>
    <property type="evidence" value="ECO:0007669"/>
    <property type="project" value="UniProtKB-SubCell"/>
</dbReference>
<evidence type="ECO:0000256" key="2">
    <source>
        <dbReference type="ARBA" id="ARBA00022475"/>
    </source>
</evidence>
<accession>A0A2G9S6H0</accession>
<gene>
    <name evidence="10" type="ORF">AB205_0218690</name>
</gene>
<evidence type="ECO:0000256" key="6">
    <source>
        <dbReference type="ARBA" id="ARBA00023136"/>
    </source>
</evidence>
<keyword evidence="7" id="KW-0807">Transducer</keyword>
<keyword evidence="11" id="KW-1185">Reference proteome</keyword>
<dbReference type="Proteomes" id="UP000228934">
    <property type="component" value="Unassembled WGS sequence"/>
</dbReference>
<dbReference type="AlphaFoldDB" id="A0A2G9S6H0"/>
<dbReference type="OrthoDB" id="9975554at2759"/>
<evidence type="ECO:0000256" key="8">
    <source>
        <dbReference type="SAM" id="Phobius"/>
    </source>
</evidence>
<feature type="transmembrane region" description="Helical" evidence="8">
    <location>
        <begin position="73"/>
        <end position="96"/>
    </location>
</feature>
<sequence>MFIFNSLGATECYLLLVLAFDRDLAINSPLRYSAIMRKGICTQFAVAPFIVDFYTHIINSILKITGNEGKQKAYSTCSSDLFVTSLFFGVALVVYFRPTGSENEKFLAHIYMVLTPHLNPLIYTFRNSDVKMAITNSVLKKIYLSCSL</sequence>
<evidence type="ECO:0000256" key="3">
    <source>
        <dbReference type="ARBA" id="ARBA00022606"/>
    </source>
</evidence>
<dbReference type="GO" id="GO:0007186">
    <property type="term" value="P:G protein-coupled receptor signaling pathway"/>
    <property type="evidence" value="ECO:0007669"/>
    <property type="project" value="InterPro"/>
</dbReference>
<keyword evidence="4 8" id="KW-0812">Transmembrane</keyword>
<evidence type="ECO:0000313" key="11">
    <source>
        <dbReference type="Proteomes" id="UP000228934"/>
    </source>
</evidence>
<keyword evidence="2" id="KW-1003">Cell membrane</keyword>
<keyword evidence="6 8" id="KW-0472">Membrane</keyword>
<dbReference type="GO" id="GO:0004984">
    <property type="term" value="F:olfactory receptor activity"/>
    <property type="evidence" value="ECO:0007669"/>
    <property type="project" value="InterPro"/>
</dbReference>
<organism evidence="10 11">
    <name type="scientific">Aquarana catesbeiana</name>
    <name type="common">American bullfrog</name>
    <name type="synonym">Rana catesbeiana</name>
    <dbReference type="NCBI Taxonomy" id="8400"/>
    <lineage>
        <taxon>Eukaryota</taxon>
        <taxon>Metazoa</taxon>
        <taxon>Chordata</taxon>
        <taxon>Craniata</taxon>
        <taxon>Vertebrata</taxon>
        <taxon>Euteleostomi</taxon>
        <taxon>Amphibia</taxon>
        <taxon>Batrachia</taxon>
        <taxon>Anura</taxon>
        <taxon>Neobatrachia</taxon>
        <taxon>Ranoidea</taxon>
        <taxon>Ranidae</taxon>
        <taxon>Aquarana</taxon>
    </lineage>
</organism>
<name>A0A2G9S6H0_AQUCT</name>
<dbReference type="Pfam" id="PF13853">
    <property type="entry name" value="7tm_4"/>
    <property type="match status" value="1"/>
</dbReference>
<evidence type="ECO:0000256" key="7">
    <source>
        <dbReference type="ARBA" id="ARBA00023224"/>
    </source>
</evidence>
<evidence type="ECO:0000259" key="9">
    <source>
        <dbReference type="PROSITE" id="PS50262"/>
    </source>
</evidence>
<dbReference type="EMBL" id="KV926498">
    <property type="protein sequence ID" value="PIO35053.1"/>
    <property type="molecule type" value="Genomic_DNA"/>
</dbReference>
<reference evidence="11" key="1">
    <citation type="journal article" date="2017" name="Nat. Commun.">
        <title>The North American bullfrog draft genome provides insight into hormonal regulation of long noncoding RNA.</title>
        <authorList>
            <person name="Hammond S.A."/>
            <person name="Warren R.L."/>
            <person name="Vandervalk B.P."/>
            <person name="Kucuk E."/>
            <person name="Khan H."/>
            <person name="Gibb E.A."/>
            <person name="Pandoh P."/>
            <person name="Kirk H."/>
            <person name="Zhao Y."/>
            <person name="Jones M."/>
            <person name="Mungall A.J."/>
            <person name="Coope R."/>
            <person name="Pleasance S."/>
            <person name="Moore R.A."/>
            <person name="Holt R.A."/>
            <person name="Round J.M."/>
            <person name="Ohora S."/>
            <person name="Walle B.V."/>
            <person name="Veldhoen N."/>
            <person name="Helbing C.C."/>
            <person name="Birol I."/>
        </authorList>
    </citation>
    <scope>NUCLEOTIDE SEQUENCE [LARGE SCALE GENOMIC DNA]</scope>
</reference>
<feature type="transmembrane region" description="Helical" evidence="8">
    <location>
        <begin position="108"/>
        <end position="125"/>
    </location>
</feature>
<feature type="domain" description="G-protein coupled receptors family 1 profile" evidence="9">
    <location>
        <begin position="1"/>
        <end position="148"/>
    </location>
</feature>
<dbReference type="PROSITE" id="PS50262">
    <property type="entry name" value="G_PROTEIN_RECEP_F1_2"/>
    <property type="match status" value="1"/>
</dbReference>
<keyword evidence="5 8" id="KW-1133">Transmembrane helix</keyword>
<evidence type="ECO:0000256" key="5">
    <source>
        <dbReference type="ARBA" id="ARBA00022989"/>
    </source>
</evidence>
<keyword evidence="3" id="KW-0716">Sensory transduction</keyword>
<dbReference type="InterPro" id="IPR017452">
    <property type="entry name" value="GPCR_Rhodpsn_7TM"/>
</dbReference>
<dbReference type="PANTHER" id="PTHR26453">
    <property type="entry name" value="OLFACTORY RECEPTOR"/>
    <property type="match status" value="1"/>
</dbReference>
<evidence type="ECO:0000256" key="4">
    <source>
        <dbReference type="ARBA" id="ARBA00022692"/>
    </source>
</evidence>
<dbReference type="InterPro" id="IPR000725">
    <property type="entry name" value="Olfact_rcpt"/>
</dbReference>
<proteinExistence type="predicted"/>